<dbReference type="SUPFAM" id="SSF103107">
    <property type="entry name" value="Hypothetical protein c14orf129, hspc210"/>
    <property type="match status" value="1"/>
</dbReference>
<protein>
    <recommendedName>
        <fullName evidence="2">GSKIP domain-containing protein</fullName>
    </recommendedName>
</protein>
<sequence>MAAMEMIPDMTHYSEGLSPDTFPLKVIPRQNNTTTKDTSDDDNNTLTVNFTVVTLEKGTTEITLDGQGFRVLSFSLSPQPTNPQLSTRQEEAVSGLTYETIEALLMALSPGFEAFFGQELARKLENVSWDQNRFQHSSDDDSANDSSNEDR</sequence>
<evidence type="ECO:0000313" key="4">
    <source>
        <dbReference type="Proteomes" id="UP000078512"/>
    </source>
</evidence>
<dbReference type="Proteomes" id="UP000078512">
    <property type="component" value="Unassembled WGS sequence"/>
</dbReference>
<dbReference type="EMBL" id="KV442030">
    <property type="protein sequence ID" value="OAQ31236.1"/>
    <property type="molecule type" value="Genomic_DNA"/>
</dbReference>
<feature type="domain" description="GSKIP" evidence="2">
    <location>
        <begin position="45"/>
        <end position="126"/>
    </location>
</feature>
<gene>
    <name evidence="3" type="ORF">K457DRAFT_17337</name>
</gene>
<dbReference type="OrthoDB" id="5804279at2759"/>
<evidence type="ECO:0000313" key="3">
    <source>
        <dbReference type="EMBL" id="OAQ31236.1"/>
    </source>
</evidence>
<evidence type="ECO:0000256" key="1">
    <source>
        <dbReference type="SAM" id="MobiDB-lite"/>
    </source>
</evidence>
<proteinExistence type="predicted"/>
<dbReference type="InterPro" id="IPR023231">
    <property type="entry name" value="GSKIP_dom_sf"/>
</dbReference>
<organism evidence="3 4">
    <name type="scientific">Linnemannia elongata AG-77</name>
    <dbReference type="NCBI Taxonomy" id="1314771"/>
    <lineage>
        <taxon>Eukaryota</taxon>
        <taxon>Fungi</taxon>
        <taxon>Fungi incertae sedis</taxon>
        <taxon>Mucoromycota</taxon>
        <taxon>Mortierellomycotina</taxon>
        <taxon>Mortierellomycetes</taxon>
        <taxon>Mortierellales</taxon>
        <taxon>Mortierellaceae</taxon>
        <taxon>Linnemannia</taxon>
    </lineage>
</organism>
<keyword evidence="4" id="KW-1185">Reference proteome</keyword>
<feature type="region of interest" description="Disordered" evidence="1">
    <location>
        <begin position="21"/>
        <end position="40"/>
    </location>
</feature>
<name>A0A197K3G6_9FUNG</name>
<dbReference type="Gene3D" id="3.30.2280.10">
    <property type="entry name" value="Hypothetical protein (hspc210)"/>
    <property type="match status" value="1"/>
</dbReference>
<accession>A0A197K3G6</accession>
<dbReference type="AlphaFoldDB" id="A0A197K3G6"/>
<reference evidence="3 4" key="1">
    <citation type="submission" date="2016-05" db="EMBL/GenBank/DDBJ databases">
        <title>Genome sequencing reveals origins of a unique bacterial endosymbiosis in the earliest lineages of terrestrial Fungi.</title>
        <authorList>
            <consortium name="DOE Joint Genome Institute"/>
            <person name="Uehling J."/>
            <person name="Gryganskyi A."/>
            <person name="Hameed K."/>
            <person name="Tschaplinski T."/>
            <person name="Misztal P."/>
            <person name="Wu S."/>
            <person name="Desiro A."/>
            <person name="Vande Pol N."/>
            <person name="Du Z.-Y."/>
            <person name="Zienkiewicz A."/>
            <person name="Zienkiewicz K."/>
            <person name="Morin E."/>
            <person name="Tisserant E."/>
            <person name="Splivallo R."/>
            <person name="Hainaut M."/>
            <person name="Henrissat B."/>
            <person name="Ohm R."/>
            <person name="Kuo A."/>
            <person name="Yan J."/>
            <person name="Lipzen A."/>
            <person name="Nolan M."/>
            <person name="Labutti K."/>
            <person name="Barry K."/>
            <person name="Goldstein A."/>
            <person name="Labbe J."/>
            <person name="Schadt C."/>
            <person name="Tuskan G."/>
            <person name="Grigoriev I."/>
            <person name="Martin F."/>
            <person name="Vilgalys R."/>
            <person name="Bonito G."/>
        </authorList>
    </citation>
    <scope>NUCLEOTIDE SEQUENCE [LARGE SCALE GENOMIC DNA]</scope>
    <source>
        <strain evidence="3 4">AG-77</strain>
    </source>
</reference>
<dbReference type="InterPro" id="IPR007967">
    <property type="entry name" value="GSKIP_dom"/>
</dbReference>
<dbReference type="Pfam" id="PF05303">
    <property type="entry name" value="GSKIP_dom"/>
    <property type="match status" value="1"/>
</dbReference>
<evidence type="ECO:0000259" key="2">
    <source>
        <dbReference type="Pfam" id="PF05303"/>
    </source>
</evidence>